<proteinExistence type="predicted"/>
<evidence type="ECO:0000313" key="2">
    <source>
        <dbReference type="Proteomes" id="UP000828251"/>
    </source>
</evidence>
<sequence>VPIQANEDTISKKGAITKKIALRLLGEELPQYLGSTSTASPPMTSDVAPSVSHTDFDQKVINALKMLHQQVCMMEKQQLRIVTNLT</sequence>
<name>A0A9D3U892_9ROSI</name>
<comment type="caution">
    <text evidence="1">The sequence shown here is derived from an EMBL/GenBank/DDBJ whole genome shotgun (WGS) entry which is preliminary data.</text>
</comment>
<gene>
    <name evidence="1" type="ORF">J1N35_043780</name>
</gene>
<dbReference type="EMBL" id="JAIQCV010000013">
    <property type="protein sequence ID" value="KAH1031606.1"/>
    <property type="molecule type" value="Genomic_DNA"/>
</dbReference>
<protein>
    <submittedName>
        <fullName evidence="1">Uncharacterized protein</fullName>
    </submittedName>
</protein>
<feature type="non-terminal residue" evidence="1">
    <location>
        <position position="1"/>
    </location>
</feature>
<dbReference type="Proteomes" id="UP000828251">
    <property type="component" value="Unassembled WGS sequence"/>
</dbReference>
<evidence type="ECO:0000313" key="1">
    <source>
        <dbReference type="EMBL" id="KAH1031606.1"/>
    </source>
</evidence>
<keyword evidence="2" id="KW-1185">Reference proteome</keyword>
<accession>A0A9D3U892</accession>
<reference evidence="1 2" key="1">
    <citation type="journal article" date="2021" name="Plant Biotechnol. J.">
        <title>Multi-omics assisted identification of the key and species-specific regulatory components of drought-tolerant mechanisms in Gossypium stocksii.</title>
        <authorList>
            <person name="Yu D."/>
            <person name="Ke L."/>
            <person name="Zhang D."/>
            <person name="Wu Y."/>
            <person name="Sun Y."/>
            <person name="Mei J."/>
            <person name="Sun J."/>
            <person name="Sun Y."/>
        </authorList>
    </citation>
    <scope>NUCLEOTIDE SEQUENCE [LARGE SCALE GENOMIC DNA]</scope>
    <source>
        <strain evidence="2">cv. E1</strain>
        <tissue evidence="1">Leaf</tissue>
    </source>
</reference>
<organism evidence="1 2">
    <name type="scientific">Gossypium stocksii</name>
    <dbReference type="NCBI Taxonomy" id="47602"/>
    <lineage>
        <taxon>Eukaryota</taxon>
        <taxon>Viridiplantae</taxon>
        <taxon>Streptophyta</taxon>
        <taxon>Embryophyta</taxon>
        <taxon>Tracheophyta</taxon>
        <taxon>Spermatophyta</taxon>
        <taxon>Magnoliopsida</taxon>
        <taxon>eudicotyledons</taxon>
        <taxon>Gunneridae</taxon>
        <taxon>Pentapetalae</taxon>
        <taxon>rosids</taxon>
        <taxon>malvids</taxon>
        <taxon>Malvales</taxon>
        <taxon>Malvaceae</taxon>
        <taxon>Malvoideae</taxon>
        <taxon>Gossypium</taxon>
    </lineage>
</organism>
<dbReference type="AlphaFoldDB" id="A0A9D3U892"/>